<evidence type="ECO:0000313" key="2">
    <source>
        <dbReference type="Proteomes" id="UP000539075"/>
    </source>
</evidence>
<proteinExistence type="predicted"/>
<evidence type="ECO:0008006" key="3">
    <source>
        <dbReference type="Google" id="ProtNLM"/>
    </source>
</evidence>
<sequence length="99" mass="11625">MVKQHWIDHAIFKWDEAKAESNRRKHGVGFEQAVSAFDDPCALVRYDAAHSQEEDRFHLLGMVGTTLVLLVVFTEQDVIRIISARKATRQEVRYYERHR</sequence>
<evidence type="ECO:0000313" key="1">
    <source>
        <dbReference type="EMBL" id="MBB5142277.1"/>
    </source>
</evidence>
<accession>A0A7W8FFZ2</accession>
<dbReference type="EMBL" id="JACHGO010000001">
    <property type="protein sequence ID" value="MBB5142277.1"/>
    <property type="molecule type" value="Genomic_DNA"/>
</dbReference>
<reference evidence="1 2" key="1">
    <citation type="submission" date="2020-08" db="EMBL/GenBank/DDBJ databases">
        <title>Genomic Encyclopedia of Type Strains, Phase IV (KMG-IV): sequencing the most valuable type-strain genomes for metagenomic binning, comparative biology and taxonomic classification.</title>
        <authorList>
            <person name="Goeker M."/>
        </authorList>
    </citation>
    <scope>NUCLEOTIDE SEQUENCE [LARGE SCALE GENOMIC DNA]</scope>
    <source>
        <strain evidence="1 2">DSM 11275</strain>
    </source>
</reference>
<organism evidence="1 2">
    <name type="scientific">Desulfovibrio intestinalis</name>
    <dbReference type="NCBI Taxonomy" id="58621"/>
    <lineage>
        <taxon>Bacteria</taxon>
        <taxon>Pseudomonadati</taxon>
        <taxon>Thermodesulfobacteriota</taxon>
        <taxon>Desulfovibrionia</taxon>
        <taxon>Desulfovibrionales</taxon>
        <taxon>Desulfovibrionaceae</taxon>
        <taxon>Desulfovibrio</taxon>
    </lineage>
</organism>
<keyword evidence="2" id="KW-1185">Reference proteome</keyword>
<name>A0A7W8FFZ2_9BACT</name>
<dbReference type="AlphaFoldDB" id="A0A7W8FFZ2"/>
<dbReference type="InterPro" id="IPR007460">
    <property type="entry name" value="BrnT_toxin"/>
</dbReference>
<gene>
    <name evidence="1" type="ORF">HNQ38_000340</name>
</gene>
<dbReference type="Pfam" id="PF04365">
    <property type="entry name" value="BrnT_toxin"/>
    <property type="match status" value="1"/>
</dbReference>
<dbReference type="InterPro" id="IPR038573">
    <property type="entry name" value="BrnT_sf"/>
</dbReference>
<dbReference type="RefSeq" id="WP_183717613.1">
    <property type="nucleotide sequence ID" value="NZ_JACHGO010000001.1"/>
</dbReference>
<comment type="caution">
    <text evidence="1">The sequence shown here is derived from an EMBL/GenBank/DDBJ whole genome shotgun (WGS) entry which is preliminary data.</text>
</comment>
<dbReference type="Proteomes" id="UP000539075">
    <property type="component" value="Unassembled WGS sequence"/>
</dbReference>
<protein>
    <recommendedName>
        <fullName evidence="3">BrnT family toxin</fullName>
    </recommendedName>
</protein>
<dbReference type="Gene3D" id="3.10.450.530">
    <property type="entry name" value="Ribonuclease toxin, BrnT, of type II toxin-antitoxin system"/>
    <property type="match status" value="1"/>
</dbReference>